<reference evidence="2 3" key="1">
    <citation type="submission" date="2019-09" db="EMBL/GenBank/DDBJ databases">
        <authorList>
            <person name="Leyn A S."/>
        </authorList>
    </citation>
    <scope>NUCLEOTIDE SEQUENCE [LARGE SCALE GENOMIC DNA]</scope>
    <source>
        <strain evidence="2">AA231_1</strain>
    </source>
</reference>
<dbReference type="CDD" id="cd00130">
    <property type="entry name" value="PAS"/>
    <property type="match status" value="1"/>
</dbReference>
<organism evidence="2 3">
    <name type="scientific">Amycolatopsis camponoti</name>
    <dbReference type="NCBI Taxonomy" id="2606593"/>
    <lineage>
        <taxon>Bacteria</taxon>
        <taxon>Bacillati</taxon>
        <taxon>Actinomycetota</taxon>
        <taxon>Actinomycetes</taxon>
        <taxon>Pseudonocardiales</taxon>
        <taxon>Pseudonocardiaceae</taxon>
        <taxon>Amycolatopsis</taxon>
    </lineage>
</organism>
<dbReference type="PROSITE" id="PS50112">
    <property type="entry name" value="PAS"/>
    <property type="match status" value="1"/>
</dbReference>
<proteinExistence type="predicted"/>
<accession>A0A6I8LSE5</accession>
<dbReference type="Pfam" id="PF00196">
    <property type="entry name" value="GerE"/>
    <property type="match status" value="1"/>
</dbReference>
<dbReference type="InterPro" id="IPR035965">
    <property type="entry name" value="PAS-like_dom_sf"/>
</dbReference>
<dbReference type="SUPFAM" id="SSF55785">
    <property type="entry name" value="PYP-like sensor domain (PAS domain)"/>
    <property type="match status" value="1"/>
</dbReference>
<dbReference type="AlphaFoldDB" id="A0A6I8LSE5"/>
<dbReference type="GO" id="GO:0006355">
    <property type="term" value="P:regulation of DNA-templated transcription"/>
    <property type="evidence" value="ECO:0007669"/>
    <property type="project" value="InterPro"/>
</dbReference>
<dbReference type="RefSeq" id="WP_230862745.1">
    <property type="nucleotide sequence ID" value="NZ_CABVGP010000002.1"/>
</dbReference>
<sequence>MNTRVDSLVERPAAVPHGLPAVAERQNQNVPAFDMSDVCIANLGPDLRVIEANGDFLRQLGRTASDVFGQSFVDFVHPSAKQFTLQQLARLNEGRRDRFSARLVGVRPAQPVLSGGLTGIAVRSQSGQVTTIVVLIKPDRATEAPRPAIEKTKLLSELDAKVLEGVAAGISTVQLASKLYLSRQGIEYHVGAMLRQFKSPNRSALVSKAYSQGILCIGQWPPKVTPQYIR</sequence>
<evidence type="ECO:0000313" key="3">
    <source>
        <dbReference type="Proteomes" id="UP000399805"/>
    </source>
</evidence>
<dbReference type="InterPro" id="IPR000792">
    <property type="entry name" value="Tscrpt_reg_LuxR_C"/>
</dbReference>
<evidence type="ECO:0000259" key="1">
    <source>
        <dbReference type="PROSITE" id="PS50112"/>
    </source>
</evidence>
<dbReference type="InterPro" id="IPR016032">
    <property type="entry name" value="Sig_transdc_resp-reg_C-effctor"/>
</dbReference>
<gene>
    <name evidence="2" type="ORF">AA23TX_05865</name>
</gene>
<name>A0A6I8LSE5_9PSEU</name>
<dbReference type="InterPro" id="IPR000014">
    <property type="entry name" value="PAS"/>
</dbReference>
<protein>
    <recommendedName>
        <fullName evidence="1">PAS domain-containing protein</fullName>
    </recommendedName>
</protein>
<dbReference type="SMART" id="SM00421">
    <property type="entry name" value="HTH_LUXR"/>
    <property type="match status" value="1"/>
</dbReference>
<feature type="domain" description="PAS" evidence="1">
    <location>
        <begin position="48"/>
        <end position="95"/>
    </location>
</feature>
<keyword evidence="3" id="KW-1185">Reference proteome</keyword>
<dbReference type="InterPro" id="IPR013656">
    <property type="entry name" value="PAS_4"/>
</dbReference>
<dbReference type="InterPro" id="IPR036388">
    <property type="entry name" value="WH-like_DNA-bd_sf"/>
</dbReference>
<evidence type="ECO:0000313" key="2">
    <source>
        <dbReference type="EMBL" id="VVJ20844.1"/>
    </source>
</evidence>
<dbReference type="GO" id="GO:0003677">
    <property type="term" value="F:DNA binding"/>
    <property type="evidence" value="ECO:0007669"/>
    <property type="project" value="InterPro"/>
</dbReference>
<dbReference type="Gene3D" id="3.30.450.20">
    <property type="entry name" value="PAS domain"/>
    <property type="match status" value="1"/>
</dbReference>
<dbReference type="Proteomes" id="UP000399805">
    <property type="component" value="Unassembled WGS sequence"/>
</dbReference>
<dbReference type="Pfam" id="PF08448">
    <property type="entry name" value="PAS_4"/>
    <property type="match status" value="1"/>
</dbReference>
<dbReference type="SUPFAM" id="SSF46894">
    <property type="entry name" value="C-terminal effector domain of the bipartite response regulators"/>
    <property type="match status" value="1"/>
</dbReference>
<dbReference type="EMBL" id="CABVGP010000002">
    <property type="protein sequence ID" value="VVJ20844.1"/>
    <property type="molecule type" value="Genomic_DNA"/>
</dbReference>
<dbReference type="Gene3D" id="1.10.10.10">
    <property type="entry name" value="Winged helix-like DNA-binding domain superfamily/Winged helix DNA-binding domain"/>
    <property type="match status" value="1"/>
</dbReference>